<sequence>MAAETSFSARTFWLELFYHQFFPLSVPLMAALEGGVRMAVSNRIFVVPLRASRGGGPTAVVFCALQFICCLGMWASWVMLVLAYTAFAGETAFGRGVRPMTLDVCITNVLWLLRNLVVATKYAYVPRVEYDVLRKRMLTREEHGLRMMGGGWRDPLQSRQVARELMLAAMRRRVIARASAGGFRVSSAGEVWWAQQLARLRRSRGDTMRESVGDSEVARLSDKTAGEDNQDALPSNNVLNNGSSAMPRITEEVANGGVNSSGECDATDGVTDAERGRTKGSSERRLGRLRTPGVAESKAPAPLAGAAVGVSSPSPSSADDDDAALSNDCCEGPPSRKAFAQELLETFPLDPEDGLSAAFYTTATEWLNVGEAELADGYGLACSRGEQRLCAEADARDSMQDGTSFVPMRVIAAYIVHRATGSNERRARQMIAAERASALKRRSIADGPGDPIGTPQDSSGTDWMWLAIWINAILGSLISPLWRLIGLDTRSGATWALSAILYPMSFFGLLSSVLFVVVAGIDFARRSRFSFQLNALLVSGTIGGDPPEQPIVMTSRRRDVMAGKGTRACCKRTARLRLSLEALEARLSVHWAYAESAQAWLAARQLLMDFGRMYISRIKLFLYFYAAYVVALVAVIFGALIADNNCCDNTDGYLITQVIYHVVIFLALLARVAFAAGDYNDMNQRQLTSLAALRMALRQRLHRDRDMHRCERARAEASLDALGIAAEAVSADNAVNVLRVVGFASGYSLIAFLGAIVGAAAAIGAEQIYNSGSN</sequence>
<feature type="transmembrane region" description="Helical" evidence="2">
    <location>
        <begin position="463"/>
        <end position="482"/>
    </location>
</feature>
<feature type="transmembrane region" description="Helical" evidence="2">
    <location>
        <begin position="502"/>
        <end position="524"/>
    </location>
</feature>
<evidence type="ECO:0000313" key="3">
    <source>
        <dbReference type="EMBL" id="CAD8236421.1"/>
    </source>
</evidence>
<name>A0A7R9TIA9_9VIRI</name>
<accession>A0A7R9TIA9</accession>
<feature type="compositionally biased region" description="Basic and acidic residues" evidence="1">
    <location>
        <begin position="272"/>
        <end position="286"/>
    </location>
</feature>
<proteinExistence type="predicted"/>
<feature type="transmembrane region" description="Helical" evidence="2">
    <location>
        <begin position="620"/>
        <end position="642"/>
    </location>
</feature>
<evidence type="ECO:0000256" key="1">
    <source>
        <dbReference type="SAM" id="MobiDB-lite"/>
    </source>
</evidence>
<reference evidence="3" key="1">
    <citation type="submission" date="2021-01" db="EMBL/GenBank/DDBJ databases">
        <authorList>
            <person name="Corre E."/>
            <person name="Pelletier E."/>
            <person name="Niang G."/>
            <person name="Scheremetjew M."/>
            <person name="Finn R."/>
            <person name="Kale V."/>
            <person name="Holt S."/>
            <person name="Cochrane G."/>
            <person name="Meng A."/>
            <person name="Brown T."/>
            <person name="Cohen L."/>
        </authorList>
    </citation>
    <scope>NUCLEOTIDE SEQUENCE</scope>
    <source>
        <strain evidence="3">CCMP1413</strain>
    </source>
</reference>
<feature type="compositionally biased region" description="Polar residues" evidence="1">
    <location>
        <begin position="232"/>
        <end position="244"/>
    </location>
</feature>
<organism evidence="3">
    <name type="scientific">Prasinoderma coloniale</name>
    <dbReference type="NCBI Taxonomy" id="156133"/>
    <lineage>
        <taxon>Eukaryota</taxon>
        <taxon>Viridiplantae</taxon>
        <taxon>Prasinodermophyta</taxon>
        <taxon>Prasinodermophyceae</taxon>
        <taxon>Prasinodermales</taxon>
        <taxon>Prasinodermaceae</taxon>
        <taxon>Prasinoderma</taxon>
    </lineage>
</organism>
<feature type="compositionally biased region" description="Basic and acidic residues" evidence="1">
    <location>
        <begin position="204"/>
        <end position="226"/>
    </location>
</feature>
<keyword evidence="2" id="KW-0812">Transmembrane</keyword>
<keyword evidence="2" id="KW-0472">Membrane</keyword>
<evidence type="ECO:0000256" key="2">
    <source>
        <dbReference type="SAM" id="Phobius"/>
    </source>
</evidence>
<feature type="transmembrane region" description="Helical" evidence="2">
    <location>
        <begin position="654"/>
        <end position="676"/>
    </location>
</feature>
<dbReference type="EMBL" id="HBDZ01006068">
    <property type="protein sequence ID" value="CAD8236421.1"/>
    <property type="molecule type" value="Transcribed_RNA"/>
</dbReference>
<dbReference type="AlphaFoldDB" id="A0A7R9TIA9"/>
<feature type="region of interest" description="Disordered" evidence="1">
    <location>
        <begin position="204"/>
        <end position="331"/>
    </location>
</feature>
<protein>
    <submittedName>
        <fullName evidence="3">Uncharacterized protein</fullName>
    </submittedName>
</protein>
<keyword evidence="2" id="KW-1133">Transmembrane helix</keyword>
<feature type="transmembrane region" description="Helical" evidence="2">
    <location>
        <begin position="60"/>
        <end position="86"/>
    </location>
</feature>
<feature type="compositionally biased region" description="Low complexity" evidence="1">
    <location>
        <begin position="299"/>
        <end position="317"/>
    </location>
</feature>
<feature type="transmembrane region" description="Helical" evidence="2">
    <location>
        <begin position="106"/>
        <end position="125"/>
    </location>
</feature>
<gene>
    <name evidence="3" type="ORF">PCOL08062_LOCUS4641</name>
</gene>
<feature type="transmembrane region" description="Helical" evidence="2">
    <location>
        <begin position="749"/>
        <end position="769"/>
    </location>
</feature>